<accession>A0A2J7R271</accession>
<evidence type="ECO:0000256" key="8">
    <source>
        <dbReference type="ARBA" id="ARBA00023268"/>
    </source>
</evidence>
<protein>
    <recommendedName>
        <fullName evidence="3">methenyltetrahydrofolate cyclohydrolase</fullName>
        <ecNumber evidence="3">3.5.4.9</ecNumber>
    </recommendedName>
</protein>
<evidence type="ECO:0000256" key="10">
    <source>
        <dbReference type="SAM" id="MobiDB-lite"/>
    </source>
</evidence>
<feature type="compositionally biased region" description="Basic and acidic residues" evidence="10">
    <location>
        <begin position="141"/>
        <end position="157"/>
    </location>
</feature>
<comment type="catalytic activity">
    <reaction evidence="9">
        <text>(6R)-5,10-methenyltetrahydrofolate + H2O = (6R)-10-formyltetrahydrofolate + H(+)</text>
        <dbReference type="Rhea" id="RHEA:23700"/>
        <dbReference type="ChEBI" id="CHEBI:15377"/>
        <dbReference type="ChEBI" id="CHEBI:15378"/>
        <dbReference type="ChEBI" id="CHEBI:57455"/>
        <dbReference type="ChEBI" id="CHEBI:195366"/>
        <dbReference type="EC" id="3.5.4.9"/>
    </reaction>
</comment>
<evidence type="ECO:0000256" key="11">
    <source>
        <dbReference type="SAM" id="SignalP"/>
    </source>
</evidence>
<dbReference type="Proteomes" id="UP000235965">
    <property type="component" value="Unassembled WGS sequence"/>
</dbReference>
<keyword evidence="5" id="KW-0378">Hydrolase</keyword>
<evidence type="ECO:0000256" key="3">
    <source>
        <dbReference type="ARBA" id="ARBA00012776"/>
    </source>
</evidence>
<reference evidence="13 14" key="1">
    <citation type="submission" date="2017-12" db="EMBL/GenBank/DDBJ databases">
        <title>Hemimetabolous genomes reveal molecular basis of termite eusociality.</title>
        <authorList>
            <person name="Harrison M.C."/>
            <person name="Jongepier E."/>
            <person name="Robertson H.M."/>
            <person name="Arning N."/>
            <person name="Bitard-Feildel T."/>
            <person name="Chao H."/>
            <person name="Childers C.P."/>
            <person name="Dinh H."/>
            <person name="Doddapaneni H."/>
            <person name="Dugan S."/>
            <person name="Gowin J."/>
            <person name="Greiner C."/>
            <person name="Han Y."/>
            <person name="Hu H."/>
            <person name="Hughes D.S.T."/>
            <person name="Huylmans A.-K."/>
            <person name="Kemena C."/>
            <person name="Kremer L.P.M."/>
            <person name="Lee S.L."/>
            <person name="Lopez-Ezquerra A."/>
            <person name="Mallet L."/>
            <person name="Monroy-Kuhn J.M."/>
            <person name="Moser A."/>
            <person name="Murali S.C."/>
            <person name="Muzny D.M."/>
            <person name="Otani S."/>
            <person name="Piulachs M.-D."/>
            <person name="Poelchau M."/>
            <person name="Qu J."/>
            <person name="Schaub F."/>
            <person name="Wada-Katsumata A."/>
            <person name="Worley K.C."/>
            <person name="Xie Q."/>
            <person name="Ylla G."/>
            <person name="Poulsen M."/>
            <person name="Gibbs R.A."/>
            <person name="Schal C."/>
            <person name="Richards S."/>
            <person name="Belles X."/>
            <person name="Korb J."/>
            <person name="Bornberg-Bauer E."/>
        </authorList>
    </citation>
    <scope>NUCLEOTIDE SEQUENCE [LARGE SCALE GENOMIC DNA]</scope>
    <source>
        <tissue evidence="13">Whole body</tissue>
    </source>
</reference>
<dbReference type="FunFam" id="3.40.50.10860:FF:000005">
    <property type="entry name" value="C-1-tetrahydrofolate synthase, cytoplasmic, putative"/>
    <property type="match status" value="1"/>
</dbReference>
<evidence type="ECO:0000256" key="1">
    <source>
        <dbReference type="ARBA" id="ARBA00004777"/>
    </source>
</evidence>
<dbReference type="InterPro" id="IPR020867">
    <property type="entry name" value="THF_DH/CycHdrlase_CS"/>
</dbReference>
<feature type="chain" id="PRO_5014412996" description="methenyltetrahydrofolate cyclohydrolase" evidence="11">
    <location>
        <begin position="23"/>
        <end position="223"/>
    </location>
</feature>
<evidence type="ECO:0000256" key="6">
    <source>
        <dbReference type="ARBA" id="ARBA00022857"/>
    </source>
</evidence>
<dbReference type="Pfam" id="PF00763">
    <property type="entry name" value="THF_DHG_CYH"/>
    <property type="match status" value="1"/>
</dbReference>
<evidence type="ECO:0000259" key="12">
    <source>
        <dbReference type="Pfam" id="PF00763"/>
    </source>
</evidence>
<sequence>MQITFLGLLSFWALSIVRYSKEHSVLETGSVSTLSEIRNALTSEVTKLCEELPGFKPGLAIVQVGAREDSNVYIRMKVKAASQIGIEATHVKLPRTITEAELLMKLNKLNGDPNIHGIIVQMPLDADCPIDSHIITDAVSPEKDVDGWPKSEMDSKCPKRGGHKRNLHQLMKGKQLYTALYGVYTEALHDLTAVLKGSAIKKETAKTTIATPPSTEEFHAQRR</sequence>
<dbReference type="GO" id="GO:0004488">
    <property type="term" value="F:methylenetetrahydrofolate dehydrogenase (NADP+) activity"/>
    <property type="evidence" value="ECO:0007669"/>
    <property type="project" value="InterPro"/>
</dbReference>
<dbReference type="InterPro" id="IPR020630">
    <property type="entry name" value="THF_DH/CycHdrlase_cat_dom"/>
</dbReference>
<dbReference type="InterPro" id="IPR046346">
    <property type="entry name" value="Aminoacid_DH-like_N_sf"/>
</dbReference>
<keyword evidence="4" id="KW-0554">One-carbon metabolism</keyword>
<dbReference type="InParanoid" id="A0A2J7R271"/>
<keyword evidence="6" id="KW-0521">NADP</keyword>
<evidence type="ECO:0000256" key="2">
    <source>
        <dbReference type="ARBA" id="ARBA00011738"/>
    </source>
</evidence>
<evidence type="ECO:0000256" key="7">
    <source>
        <dbReference type="ARBA" id="ARBA00023002"/>
    </source>
</evidence>
<dbReference type="GO" id="GO:0005829">
    <property type="term" value="C:cytosol"/>
    <property type="evidence" value="ECO:0007669"/>
    <property type="project" value="TreeGrafter"/>
</dbReference>
<dbReference type="GO" id="GO:0035999">
    <property type="term" value="P:tetrahydrofolate interconversion"/>
    <property type="evidence" value="ECO:0007669"/>
    <property type="project" value="TreeGrafter"/>
</dbReference>
<keyword evidence="14" id="KW-1185">Reference proteome</keyword>
<dbReference type="GO" id="GO:0004477">
    <property type="term" value="F:methenyltetrahydrofolate cyclohydrolase activity"/>
    <property type="evidence" value="ECO:0007669"/>
    <property type="project" value="UniProtKB-EC"/>
</dbReference>
<dbReference type="InterPro" id="IPR000672">
    <property type="entry name" value="THF_DH/CycHdrlase"/>
</dbReference>
<dbReference type="PRINTS" id="PR00085">
    <property type="entry name" value="THFDHDRGNASE"/>
</dbReference>
<feature type="domain" description="Tetrahydrofolate dehydrogenase/cyclohydrolase catalytic" evidence="12">
    <location>
        <begin position="35"/>
        <end position="146"/>
    </location>
</feature>
<dbReference type="STRING" id="105785.A0A2J7R271"/>
<evidence type="ECO:0000256" key="4">
    <source>
        <dbReference type="ARBA" id="ARBA00022563"/>
    </source>
</evidence>
<comment type="subunit">
    <text evidence="2">Homodimer.</text>
</comment>
<evidence type="ECO:0000313" key="14">
    <source>
        <dbReference type="Proteomes" id="UP000235965"/>
    </source>
</evidence>
<evidence type="ECO:0000256" key="9">
    <source>
        <dbReference type="ARBA" id="ARBA00036357"/>
    </source>
</evidence>
<keyword evidence="7" id="KW-0560">Oxidoreductase</keyword>
<organism evidence="13 14">
    <name type="scientific">Cryptotermes secundus</name>
    <dbReference type="NCBI Taxonomy" id="105785"/>
    <lineage>
        <taxon>Eukaryota</taxon>
        <taxon>Metazoa</taxon>
        <taxon>Ecdysozoa</taxon>
        <taxon>Arthropoda</taxon>
        <taxon>Hexapoda</taxon>
        <taxon>Insecta</taxon>
        <taxon>Pterygota</taxon>
        <taxon>Neoptera</taxon>
        <taxon>Polyneoptera</taxon>
        <taxon>Dictyoptera</taxon>
        <taxon>Blattodea</taxon>
        <taxon>Blattoidea</taxon>
        <taxon>Termitoidae</taxon>
        <taxon>Kalotermitidae</taxon>
        <taxon>Cryptotermitinae</taxon>
        <taxon>Cryptotermes</taxon>
    </lineage>
</organism>
<feature type="signal peptide" evidence="11">
    <location>
        <begin position="1"/>
        <end position="22"/>
    </location>
</feature>
<dbReference type="EMBL" id="NEVH01008200">
    <property type="protein sequence ID" value="PNF34931.1"/>
    <property type="molecule type" value="Genomic_DNA"/>
</dbReference>
<comment type="caution">
    <text evidence="13">The sequence shown here is derived from an EMBL/GenBank/DDBJ whole genome shotgun (WGS) entry which is preliminary data.</text>
</comment>
<keyword evidence="8" id="KW-0511">Multifunctional enzyme</keyword>
<feature type="region of interest" description="Disordered" evidence="10">
    <location>
        <begin position="141"/>
        <end position="163"/>
    </location>
</feature>
<keyword evidence="11" id="KW-0732">Signal</keyword>
<dbReference type="PANTHER" id="PTHR48099">
    <property type="entry name" value="C-1-TETRAHYDROFOLATE SYNTHASE, CYTOPLASMIC-RELATED"/>
    <property type="match status" value="1"/>
</dbReference>
<name>A0A2J7R271_9NEOP</name>
<dbReference type="OrthoDB" id="1845775at2759"/>
<evidence type="ECO:0000256" key="5">
    <source>
        <dbReference type="ARBA" id="ARBA00022801"/>
    </source>
</evidence>
<dbReference type="PROSITE" id="PS00766">
    <property type="entry name" value="THF_DHG_CYH_1"/>
    <property type="match status" value="1"/>
</dbReference>
<dbReference type="AlphaFoldDB" id="A0A2J7R271"/>
<dbReference type="PANTHER" id="PTHR48099:SF5">
    <property type="entry name" value="C-1-TETRAHYDROFOLATE SYNTHASE, CYTOPLASMIC"/>
    <property type="match status" value="1"/>
</dbReference>
<gene>
    <name evidence="13" type="ORF">B7P43_G01428</name>
</gene>
<comment type="pathway">
    <text evidence="1">One-carbon metabolism; tetrahydrofolate interconversion.</text>
</comment>
<dbReference type="EC" id="3.5.4.9" evidence="3"/>
<evidence type="ECO:0000313" key="13">
    <source>
        <dbReference type="EMBL" id="PNF34931.1"/>
    </source>
</evidence>
<proteinExistence type="predicted"/>
<dbReference type="Gene3D" id="3.40.50.10860">
    <property type="entry name" value="Leucine Dehydrogenase, chain A, domain 1"/>
    <property type="match status" value="1"/>
</dbReference>
<dbReference type="SUPFAM" id="SSF53223">
    <property type="entry name" value="Aminoacid dehydrogenase-like, N-terminal domain"/>
    <property type="match status" value="1"/>
</dbReference>